<evidence type="ECO:0000313" key="2">
    <source>
        <dbReference type="EMBL" id="KAH9842551.1"/>
    </source>
</evidence>
<feature type="compositionally biased region" description="Low complexity" evidence="1">
    <location>
        <begin position="339"/>
        <end position="375"/>
    </location>
</feature>
<evidence type="ECO:0000256" key="1">
    <source>
        <dbReference type="SAM" id="MobiDB-lite"/>
    </source>
</evidence>
<feature type="region of interest" description="Disordered" evidence="1">
    <location>
        <begin position="86"/>
        <end position="271"/>
    </location>
</feature>
<feature type="region of interest" description="Disordered" evidence="1">
    <location>
        <begin position="329"/>
        <end position="410"/>
    </location>
</feature>
<gene>
    <name evidence="2" type="ORF">C8Q71DRAFT_208154</name>
</gene>
<protein>
    <submittedName>
        <fullName evidence="2">Uncharacterized protein</fullName>
    </submittedName>
</protein>
<feature type="compositionally biased region" description="Basic residues" evidence="1">
    <location>
        <begin position="128"/>
        <end position="171"/>
    </location>
</feature>
<proteinExistence type="predicted"/>
<feature type="compositionally biased region" description="Basic residues" evidence="1">
    <location>
        <begin position="179"/>
        <end position="192"/>
    </location>
</feature>
<sequence>MARFLSPSSALLYMCLSGRMPQVCLDADMPLSHLFLPVTLFSSVKFPHPPLHLLSPPLSPPPPCRLPIFPPCLRLRLSLRFVANSRLPSPPLKPARTLSMMLQERRPSARRRRRPPPRNVRPSESGWQRRKLQHGQWRRNASHKKRPPRGNARLRSRQRRTRRLRRRRRERKLSDSGARRRRGIRQRKRRQRGSGLRRSARRRRKLKGSVSLRPRRQPQLPTRRRKAALSLAGRRMMSPQAHLRKLTKARTRQLAASKPRSSQPPSSCPSLRFKCPFSRRCPRSTNRTRSLLRSLRTTSTPILRQLFHPLQTPKPLVCPMFVELRPVPTSRARSRWTGPRRCSVPPSRSSCKISTRSSSTSTSTSTPSSTSQRSTPPRRCRSSTGRWCTRSPRSLSGAARSRTTCRRARSTTRCRASSSCSRR</sequence>
<keyword evidence="3" id="KW-1185">Reference proteome</keyword>
<comment type="caution">
    <text evidence="2">The sequence shown here is derived from an EMBL/GenBank/DDBJ whole genome shotgun (WGS) entry which is preliminary data.</text>
</comment>
<organism evidence="2 3">
    <name type="scientific">Rhodofomes roseus</name>
    <dbReference type="NCBI Taxonomy" id="34475"/>
    <lineage>
        <taxon>Eukaryota</taxon>
        <taxon>Fungi</taxon>
        <taxon>Dikarya</taxon>
        <taxon>Basidiomycota</taxon>
        <taxon>Agaricomycotina</taxon>
        <taxon>Agaricomycetes</taxon>
        <taxon>Polyporales</taxon>
        <taxon>Rhodofomes</taxon>
    </lineage>
</organism>
<evidence type="ECO:0000313" key="3">
    <source>
        <dbReference type="Proteomes" id="UP000814176"/>
    </source>
</evidence>
<reference evidence="2 3" key="1">
    <citation type="journal article" date="2021" name="Environ. Microbiol.">
        <title>Gene family expansions and transcriptome signatures uncover fungal adaptations to wood decay.</title>
        <authorList>
            <person name="Hage H."/>
            <person name="Miyauchi S."/>
            <person name="Viragh M."/>
            <person name="Drula E."/>
            <person name="Min B."/>
            <person name="Chaduli D."/>
            <person name="Navarro D."/>
            <person name="Favel A."/>
            <person name="Norest M."/>
            <person name="Lesage-Meessen L."/>
            <person name="Balint B."/>
            <person name="Merenyi Z."/>
            <person name="de Eugenio L."/>
            <person name="Morin E."/>
            <person name="Martinez A.T."/>
            <person name="Baldrian P."/>
            <person name="Stursova M."/>
            <person name="Martinez M.J."/>
            <person name="Novotny C."/>
            <person name="Magnuson J.K."/>
            <person name="Spatafora J.W."/>
            <person name="Maurice S."/>
            <person name="Pangilinan J."/>
            <person name="Andreopoulos W."/>
            <person name="LaButti K."/>
            <person name="Hundley H."/>
            <person name="Na H."/>
            <person name="Kuo A."/>
            <person name="Barry K."/>
            <person name="Lipzen A."/>
            <person name="Henrissat B."/>
            <person name="Riley R."/>
            <person name="Ahrendt S."/>
            <person name="Nagy L.G."/>
            <person name="Grigoriev I.V."/>
            <person name="Martin F."/>
            <person name="Rosso M.N."/>
        </authorList>
    </citation>
    <scope>NUCLEOTIDE SEQUENCE [LARGE SCALE GENOMIC DNA]</scope>
    <source>
        <strain evidence="2 3">CIRM-BRFM 1785</strain>
    </source>
</reference>
<feature type="compositionally biased region" description="Basic residues" evidence="1">
    <location>
        <begin position="198"/>
        <end position="207"/>
    </location>
</feature>
<dbReference type="EMBL" id="JADCUA010000002">
    <property type="protein sequence ID" value="KAH9842551.1"/>
    <property type="molecule type" value="Genomic_DNA"/>
</dbReference>
<feature type="compositionally biased region" description="Basic residues" evidence="1">
    <location>
        <begin position="242"/>
        <end position="251"/>
    </location>
</feature>
<name>A0ABQ8KUQ1_9APHY</name>
<dbReference type="RefSeq" id="XP_047783598.1">
    <property type="nucleotide sequence ID" value="XM_047917023.1"/>
</dbReference>
<dbReference type="Proteomes" id="UP000814176">
    <property type="component" value="Unassembled WGS sequence"/>
</dbReference>
<feature type="compositionally biased region" description="Low complexity" evidence="1">
    <location>
        <begin position="257"/>
        <end position="270"/>
    </location>
</feature>
<accession>A0ABQ8KUQ1</accession>
<dbReference type="GeneID" id="71997755"/>